<dbReference type="PANTHER" id="PTHR30097">
    <property type="entry name" value="CATION EFFLUX SYSTEM PROTEIN CUSB"/>
    <property type="match status" value="1"/>
</dbReference>
<dbReference type="STRING" id="886377.Murru_0857"/>
<proteinExistence type="inferred from homology"/>
<comment type="similarity">
    <text evidence="1">Belongs to the membrane fusion protein (MFP) (TC 8.A.1) family.</text>
</comment>
<name>G2PKD0_ALLRU</name>
<evidence type="ECO:0000259" key="9">
    <source>
        <dbReference type="Pfam" id="PF25975"/>
    </source>
</evidence>
<evidence type="ECO:0000259" key="4">
    <source>
        <dbReference type="Pfam" id="PF11827"/>
    </source>
</evidence>
<evidence type="ECO:0000259" key="5">
    <source>
        <dbReference type="Pfam" id="PF19335"/>
    </source>
</evidence>
<dbReference type="NCBIfam" id="TIGR01730">
    <property type="entry name" value="RND_mfp"/>
    <property type="match status" value="1"/>
</dbReference>
<dbReference type="InterPro" id="IPR058792">
    <property type="entry name" value="Beta-barrel_RND_2"/>
</dbReference>
<dbReference type="OrthoDB" id="9806939at2"/>
<sequence>MKKENIIYIGVAVVVGLLVGYLIFGNGADITNEDEHDHSTEIASDDMWTCSMHPQIMQPESGSCPICGMDLIPADNAGEGLMANQIKMTENAMVLAGVETVMVGSGVDSKDHVKVSGKVAVNQESDAVQSAYFDGRIEKIFINFEGEAIRKGQKLATIYAPVLVSAQQELLTAANLKESQPQLYKAVRNKLKLWKLSEAQINEIESAGQVLENFPVYSNVSGVVSEIMMEEGDYIKTGSPLLKVANLNSVWTIFDAYENQLSLFKEGQTLNVTTKSYPNKTFPAKVSFVSPLLNKNTRTLEVRAELDNKEGLLKPGMFVQAEVEVSNHQNESLTIPESAVLWTGKRSLVYVQPNPDNAIFEMREVELGNLRNGSYVVNSGLKSGDLVVAQGTFTVDAAAQLQGKKSMMNQDGTASTMNHDHVDMPGAMKMEFSPEAQSKFNDLLNIYLDLKDALVASDQERTQVLTQKAARIASEINNLEMDDMGKSHLSKLKEQLTNMASKSSLADQREDFILLSQNIIQIGQQMNDLETKLYVQHCPMANNDKGANWLSLEEEIRNPYYGDAMLTCGSVVGTIN</sequence>
<evidence type="ECO:0000259" key="7">
    <source>
        <dbReference type="Pfam" id="PF25919"/>
    </source>
</evidence>
<organism evidence="10 11">
    <name type="scientific">Allomuricauda ruestringensis (strain DSM 13258 / CIP 107369 / LMG 19739 / B1)</name>
    <name type="common">Muricauda ruestringensis</name>
    <dbReference type="NCBI Taxonomy" id="886377"/>
    <lineage>
        <taxon>Bacteria</taxon>
        <taxon>Pseudomonadati</taxon>
        <taxon>Bacteroidota</taxon>
        <taxon>Flavobacteriia</taxon>
        <taxon>Flavobacteriales</taxon>
        <taxon>Flavobacteriaceae</taxon>
        <taxon>Flagellimonas</taxon>
    </lineage>
</organism>
<evidence type="ECO:0000259" key="8">
    <source>
        <dbReference type="Pfam" id="PF25954"/>
    </source>
</evidence>
<gene>
    <name evidence="10" type="ordered locus">Murru_0857</name>
</gene>
<keyword evidence="11" id="KW-1185">Reference proteome</keyword>
<evidence type="ECO:0000259" key="6">
    <source>
        <dbReference type="Pfam" id="PF25869"/>
    </source>
</evidence>
<dbReference type="Pfam" id="PF19335">
    <property type="entry name" value="HMBD"/>
    <property type="match status" value="1"/>
</dbReference>
<dbReference type="Pfam" id="PF11827">
    <property type="entry name" value="DUF3347"/>
    <property type="match status" value="1"/>
</dbReference>
<feature type="transmembrane region" description="Helical" evidence="3">
    <location>
        <begin position="7"/>
        <end position="24"/>
    </location>
</feature>
<dbReference type="eggNOG" id="COG0845">
    <property type="taxonomic scope" value="Bacteria"/>
</dbReference>
<dbReference type="InterPro" id="IPR051909">
    <property type="entry name" value="MFP_Cation_Efflux"/>
</dbReference>
<feature type="domain" description="CusB-like barrel-sandwich hybrid" evidence="7">
    <location>
        <begin position="131"/>
        <end position="245"/>
    </location>
</feature>
<dbReference type="Pfam" id="PF25869">
    <property type="entry name" value="3HB_CusB"/>
    <property type="match status" value="1"/>
</dbReference>
<dbReference type="Gene3D" id="6.10.140.730">
    <property type="match status" value="1"/>
</dbReference>
<dbReference type="InterPro" id="IPR021782">
    <property type="entry name" value="DUF3347"/>
</dbReference>
<feature type="domain" description="CusB-like three alpha-helical bundle" evidence="6">
    <location>
        <begin position="163"/>
        <end position="210"/>
    </location>
</feature>
<evidence type="ECO:0000313" key="11">
    <source>
        <dbReference type="Proteomes" id="UP000008908"/>
    </source>
</evidence>
<dbReference type="InterPro" id="IPR045800">
    <property type="entry name" value="HMBD"/>
</dbReference>
<dbReference type="AlphaFoldDB" id="G2PKD0"/>
<dbReference type="FunFam" id="2.40.30.170:FF:000010">
    <property type="entry name" value="Efflux RND transporter periplasmic adaptor subunit"/>
    <property type="match status" value="1"/>
</dbReference>
<dbReference type="InterPro" id="IPR058649">
    <property type="entry name" value="CzcB_C"/>
</dbReference>
<evidence type="ECO:0000256" key="3">
    <source>
        <dbReference type="SAM" id="Phobius"/>
    </source>
</evidence>
<keyword evidence="3" id="KW-1133">Transmembrane helix</keyword>
<reference evidence="10 11" key="2">
    <citation type="journal article" date="2012" name="Stand. Genomic Sci.">
        <title>Complete genome sequence of the facultatively anaerobic, appendaged bacterium Muricauda ruestringensis type strain (B1(T)).</title>
        <authorList>
            <person name="Huntemann M."/>
            <person name="Teshima H."/>
            <person name="Lapidus A."/>
            <person name="Nolan M."/>
            <person name="Lucas S."/>
            <person name="Hammon N."/>
            <person name="Deshpande S."/>
            <person name="Cheng J.F."/>
            <person name="Tapia R."/>
            <person name="Goodwin L.A."/>
            <person name="Pitluck S."/>
            <person name="Liolios K."/>
            <person name="Pagani I."/>
            <person name="Ivanova N."/>
            <person name="Mavromatis K."/>
            <person name="Mikhailova N."/>
            <person name="Pati A."/>
            <person name="Chen A."/>
            <person name="Palaniappan K."/>
            <person name="Land M."/>
            <person name="Hauser L."/>
            <person name="Pan C."/>
            <person name="Brambilla E.M."/>
            <person name="Rohde M."/>
            <person name="Spring S."/>
            <person name="Goker M."/>
            <person name="Detter J.C."/>
            <person name="Bristow J."/>
            <person name="Eisen J.A."/>
            <person name="Markowitz V."/>
            <person name="Hugenholtz P."/>
            <person name="Kyrpides N.C."/>
            <person name="Klenk H.P."/>
            <person name="Woyke T."/>
        </authorList>
    </citation>
    <scope>NUCLEOTIDE SEQUENCE [LARGE SCALE GENOMIC DNA]</scope>
    <source>
        <strain evidence="11">DSM 13258 / LMG 19739 / B1</strain>
    </source>
</reference>
<dbReference type="Gene3D" id="2.40.30.170">
    <property type="match status" value="1"/>
</dbReference>
<keyword evidence="2" id="KW-0813">Transport</keyword>
<keyword evidence="3" id="KW-0472">Membrane</keyword>
<dbReference type="RefSeq" id="WP_014032186.1">
    <property type="nucleotide sequence ID" value="NC_015945.1"/>
</dbReference>
<accession>G2PKD0</accession>
<protein>
    <submittedName>
        <fullName evidence="10">Efflux transporter, RND family, MFP subunit</fullName>
    </submittedName>
</protein>
<dbReference type="Pfam" id="PF25954">
    <property type="entry name" value="Beta-barrel_RND_2"/>
    <property type="match status" value="1"/>
</dbReference>
<dbReference type="EMBL" id="CP002999">
    <property type="protein sequence ID" value="AEM69904.1"/>
    <property type="molecule type" value="Genomic_DNA"/>
</dbReference>
<dbReference type="Gene3D" id="2.40.420.20">
    <property type="match status" value="1"/>
</dbReference>
<dbReference type="InterPro" id="IPR006143">
    <property type="entry name" value="RND_pump_MFP"/>
</dbReference>
<feature type="domain" description="Heavy metal binding" evidence="5">
    <location>
        <begin position="48"/>
        <end position="74"/>
    </location>
</feature>
<dbReference type="InterPro" id="IPR058790">
    <property type="entry name" value="BSH_CusB"/>
</dbReference>
<dbReference type="SUPFAM" id="SSF111369">
    <property type="entry name" value="HlyD-like secretion proteins"/>
    <property type="match status" value="1"/>
</dbReference>
<evidence type="ECO:0000256" key="1">
    <source>
        <dbReference type="ARBA" id="ARBA00009477"/>
    </source>
</evidence>
<dbReference type="InterPro" id="IPR058791">
    <property type="entry name" value="3HB_CusB"/>
</dbReference>
<reference evidence="11" key="1">
    <citation type="submission" date="2011-08" db="EMBL/GenBank/DDBJ databases">
        <title>The complete genome of Muricauda ruestringensis DSM 13258.</title>
        <authorList>
            <person name="Lucas S."/>
            <person name="Han J."/>
            <person name="Lapidus A."/>
            <person name="Bruce D."/>
            <person name="Goodwin L."/>
            <person name="Pitluck S."/>
            <person name="Peters L."/>
            <person name="Kyrpides N."/>
            <person name="Mavromatis K."/>
            <person name="Ivanova N."/>
            <person name="Ovchinnikova G."/>
            <person name="Teshima H."/>
            <person name="Detter J.C."/>
            <person name="Tapia R."/>
            <person name="Han C."/>
            <person name="Land M."/>
            <person name="Hauser L."/>
            <person name="Markowitz V."/>
            <person name="Cheng J.-F."/>
            <person name="Hugenholtz P."/>
            <person name="Woyke T."/>
            <person name="Wu D."/>
            <person name="Spring S."/>
            <person name="Schroeder M."/>
            <person name="Brambilla E."/>
            <person name="Klenk H.-P."/>
            <person name="Eisen J.A."/>
        </authorList>
    </citation>
    <scope>NUCLEOTIDE SEQUENCE [LARGE SCALE GENOMIC DNA]</scope>
    <source>
        <strain evidence="11">DSM 13258 / LMG 19739 / B1</strain>
    </source>
</reference>
<dbReference type="GO" id="GO:0016020">
    <property type="term" value="C:membrane"/>
    <property type="evidence" value="ECO:0007669"/>
    <property type="project" value="InterPro"/>
</dbReference>
<dbReference type="Proteomes" id="UP000008908">
    <property type="component" value="Chromosome"/>
</dbReference>
<feature type="domain" description="DUF3347" evidence="4">
    <location>
        <begin position="444"/>
        <end position="529"/>
    </location>
</feature>
<feature type="domain" description="CusB-like beta-barrel" evidence="8">
    <location>
        <begin position="249"/>
        <end position="323"/>
    </location>
</feature>
<feature type="domain" description="CzcB-like C-terminal circularly permuted SH3-like" evidence="9">
    <location>
        <begin position="333"/>
        <end position="395"/>
    </location>
</feature>
<dbReference type="HOGENOM" id="CLU_018816_13_1_10"/>
<dbReference type="GO" id="GO:0046872">
    <property type="term" value="F:metal ion binding"/>
    <property type="evidence" value="ECO:0007669"/>
    <property type="project" value="InterPro"/>
</dbReference>
<dbReference type="GO" id="GO:0022857">
    <property type="term" value="F:transmembrane transporter activity"/>
    <property type="evidence" value="ECO:0007669"/>
    <property type="project" value="InterPro"/>
</dbReference>
<dbReference type="KEGG" id="mrs:Murru_0857"/>
<evidence type="ECO:0000256" key="2">
    <source>
        <dbReference type="ARBA" id="ARBA00022448"/>
    </source>
</evidence>
<dbReference type="Pfam" id="PF25975">
    <property type="entry name" value="CzcB_C"/>
    <property type="match status" value="1"/>
</dbReference>
<evidence type="ECO:0000313" key="10">
    <source>
        <dbReference type="EMBL" id="AEM69904.1"/>
    </source>
</evidence>
<keyword evidence="3" id="KW-0812">Transmembrane</keyword>
<dbReference type="Pfam" id="PF25919">
    <property type="entry name" value="BSH_CusB"/>
    <property type="match status" value="1"/>
</dbReference>